<feature type="non-terminal residue" evidence="1">
    <location>
        <position position="1"/>
    </location>
</feature>
<accession>A0A382K0W2</accession>
<feature type="non-terminal residue" evidence="1">
    <location>
        <position position="240"/>
    </location>
</feature>
<dbReference type="Pfam" id="PF05721">
    <property type="entry name" value="PhyH"/>
    <property type="match status" value="1"/>
</dbReference>
<dbReference type="PANTHER" id="PTHR20883">
    <property type="entry name" value="PHYTANOYL-COA DIOXYGENASE DOMAIN CONTAINING 1"/>
    <property type="match status" value="1"/>
</dbReference>
<sequence length="240" mass="26946">MQDTISDAQWARFQQQGYVHLGRANANEIDALQQRIDEIMLGNADIDYNQVMMQLDRSDGPASKPGPQSLGHKGRTLEYRKIQNLELDPLFLAYLQTPLYQDICARAYEPDTPVACFRAMFMNKPSGLGSHLLWHQDHWTALDRDPLITIWTALDPATVANGCVQVIPGSHRKLINPEHGSGFLNQEQADEIGARSESTFLELEAGEGLLLHNWLLHTSAVNQTQQSRRAFSVCYMDAAT</sequence>
<dbReference type="InterPro" id="IPR008775">
    <property type="entry name" value="Phytyl_CoA_dOase-like"/>
</dbReference>
<dbReference type="EMBL" id="UINC01077480">
    <property type="protein sequence ID" value="SVC17646.1"/>
    <property type="molecule type" value="Genomic_DNA"/>
</dbReference>
<evidence type="ECO:0000313" key="1">
    <source>
        <dbReference type="EMBL" id="SVC17646.1"/>
    </source>
</evidence>
<protein>
    <recommendedName>
        <fullName evidence="2">Phytanoyl-CoA dioxygenase</fullName>
    </recommendedName>
</protein>
<proteinExistence type="predicted"/>
<dbReference type="AlphaFoldDB" id="A0A382K0W2"/>
<dbReference type="PANTHER" id="PTHR20883:SF46">
    <property type="entry name" value="PHYTANOYL-COA HYDROXYLASE"/>
    <property type="match status" value="1"/>
</dbReference>
<dbReference type="Gene3D" id="2.60.120.620">
    <property type="entry name" value="q2cbj1_9rhob like domain"/>
    <property type="match status" value="1"/>
</dbReference>
<evidence type="ECO:0008006" key="2">
    <source>
        <dbReference type="Google" id="ProtNLM"/>
    </source>
</evidence>
<dbReference type="SUPFAM" id="SSF51197">
    <property type="entry name" value="Clavaminate synthase-like"/>
    <property type="match status" value="1"/>
</dbReference>
<name>A0A382K0W2_9ZZZZ</name>
<organism evidence="1">
    <name type="scientific">marine metagenome</name>
    <dbReference type="NCBI Taxonomy" id="408172"/>
    <lineage>
        <taxon>unclassified sequences</taxon>
        <taxon>metagenomes</taxon>
        <taxon>ecological metagenomes</taxon>
    </lineage>
</organism>
<gene>
    <name evidence="1" type="ORF">METZ01_LOCUS270500</name>
</gene>
<reference evidence="1" key="1">
    <citation type="submission" date="2018-05" db="EMBL/GenBank/DDBJ databases">
        <authorList>
            <person name="Lanie J.A."/>
            <person name="Ng W.-L."/>
            <person name="Kazmierczak K.M."/>
            <person name="Andrzejewski T.M."/>
            <person name="Davidsen T.M."/>
            <person name="Wayne K.J."/>
            <person name="Tettelin H."/>
            <person name="Glass J.I."/>
            <person name="Rusch D."/>
            <person name="Podicherti R."/>
            <person name="Tsui H.-C.T."/>
            <person name="Winkler M.E."/>
        </authorList>
    </citation>
    <scope>NUCLEOTIDE SEQUENCE</scope>
</reference>